<feature type="compositionally biased region" description="Basic and acidic residues" evidence="6">
    <location>
        <begin position="1"/>
        <end position="12"/>
    </location>
</feature>
<dbReference type="GO" id="GO:0006282">
    <property type="term" value="P:regulation of DNA repair"/>
    <property type="evidence" value="ECO:0007669"/>
    <property type="project" value="UniProtKB-UniRule"/>
</dbReference>
<evidence type="ECO:0000313" key="9">
    <source>
        <dbReference type="Proteomes" id="UP000327039"/>
    </source>
</evidence>
<comment type="similarity">
    <text evidence="2 5">Belongs to the RecX family.</text>
</comment>
<keyword evidence="4 5" id="KW-0963">Cytoplasm</keyword>
<evidence type="ECO:0000256" key="3">
    <source>
        <dbReference type="ARBA" id="ARBA00018111"/>
    </source>
</evidence>
<gene>
    <name evidence="5" type="primary">recX</name>
    <name evidence="8" type="ORF">F6B42_10015</name>
</gene>
<dbReference type="InterPro" id="IPR003783">
    <property type="entry name" value="Regulatory_RecX"/>
</dbReference>
<accession>A0A5J5ISF7</accession>
<proteinExistence type="inferred from homology"/>
<dbReference type="OrthoDB" id="5244465at2"/>
<protein>
    <recommendedName>
        <fullName evidence="3 5">Regulatory protein RecX</fullName>
    </recommendedName>
</protein>
<name>A0A5J5ISF7_9MICO</name>
<evidence type="ECO:0000256" key="1">
    <source>
        <dbReference type="ARBA" id="ARBA00004496"/>
    </source>
</evidence>
<dbReference type="InterPro" id="IPR053924">
    <property type="entry name" value="RecX_HTH_2nd"/>
</dbReference>
<evidence type="ECO:0000256" key="5">
    <source>
        <dbReference type="HAMAP-Rule" id="MF_01114"/>
    </source>
</evidence>
<dbReference type="Pfam" id="PF02631">
    <property type="entry name" value="RecX_HTH2"/>
    <property type="match status" value="1"/>
</dbReference>
<dbReference type="EMBL" id="VYRZ01000002">
    <property type="protein sequence ID" value="KAA9087405.1"/>
    <property type="molecule type" value="Genomic_DNA"/>
</dbReference>
<organism evidence="8 9">
    <name type="scientific">Microbacterium radiodurans</name>
    <dbReference type="NCBI Taxonomy" id="661398"/>
    <lineage>
        <taxon>Bacteria</taxon>
        <taxon>Bacillati</taxon>
        <taxon>Actinomycetota</taxon>
        <taxon>Actinomycetes</taxon>
        <taxon>Micrococcales</taxon>
        <taxon>Microbacteriaceae</taxon>
        <taxon>Microbacterium</taxon>
    </lineage>
</organism>
<comment type="function">
    <text evidence="5">Modulates RecA activity.</text>
</comment>
<sequence length="240" mass="25809">MRFDDGGEDERLAPVVPLFGSREPRTHDRSVPDGEASESRRWHTTWTGERDSSGTSVSAGRSVVPTVASSGSGSGASAAGSALEPDDVRARGERMLLRKLRTRSLSLREARRALTDAEIDDAVAEEILADFEGNGYLDDARLAEQLLDNALGRKAQGATAIARTLSQRGLDREVIDIALASMPDDEADRALDFARQRARGMSGLDHDVALRRLHGQLARRGFSGSLAMNAARQALAETDG</sequence>
<dbReference type="AlphaFoldDB" id="A0A5J5ISF7"/>
<evidence type="ECO:0000256" key="4">
    <source>
        <dbReference type="ARBA" id="ARBA00022490"/>
    </source>
</evidence>
<comment type="subcellular location">
    <subcellularLocation>
        <location evidence="1 5">Cytoplasm</location>
    </subcellularLocation>
</comment>
<reference evidence="9" key="1">
    <citation type="submission" date="2019-09" db="EMBL/GenBank/DDBJ databases">
        <title>Mumia zhuanghuii sp. nov. isolated from the intestinal contents of plateau pika (Ochotona curzoniae) in the Qinghai-Tibet plateau of China.</title>
        <authorList>
            <person name="Tian Z."/>
        </authorList>
    </citation>
    <scope>NUCLEOTIDE SEQUENCE [LARGE SCALE GENOMIC DNA]</scope>
    <source>
        <strain evidence="9">DSM 25564</strain>
    </source>
</reference>
<evidence type="ECO:0000259" key="7">
    <source>
        <dbReference type="Pfam" id="PF02631"/>
    </source>
</evidence>
<dbReference type="HAMAP" id="MF_01114">
    <property type="entry name" value="RecX"/>
    <property type="match status" value="1"/>
</dbReference>
<dbReference type="PANTHER" id="PTHR33602">
    <property type="entry name" value="REGULATORY PROTEIN RECX FAMILY PROTEIN"/>
    <property type="match status" value="1"/>
</dbReference>
<evidence type="ECO:0000256" key="6">
    <source>
        <dbReference type="SAM" id="MobiDB-lite"/>
    </source>
</evidence>
<dbReference type="InterPro" id="IPR036388">
    <property type="entry name" value="WH-like_DNA-bd_sf"/>
</dbReference>
<feature type="compositionally biased region" description="Basic and acidic residues" evidence="6">
    <location>
        <begin position="22"/>
        <end position="41"/>
    </location>
</feature>
<comment type="caution">
    <text evidence="8">The sequence shown here is derived from an EMBL/GenBank/DDBJ whole genome shotgun (WGS) entry which is preliminary data.</text>
</comment>
<feature type="compositionally biased region" description="Low complexity" evidence="6">
    <location>
        <begin position="68"/>
        <end position="82"/>
    </location>
</feature>
<feature type="region of interest" description="Disordered" evidence="6">
    <location>
        <begin position="1"/>
        <end position="86"/>
    </location>
</feature>
<dbReference type="PANTHER" id="PTHR33602:SF1">
    <property type="entry name" value="REGULATORY PROTEIN RECX FAMILY PROTEIN"/>
    <property type="match status" value="1"/>
</dbReference>
<evidence type="ECO:0000313" key="8">
    <source>
        <dbReference type="EMBL" id="KAA9087405.1"/>
    </source>
</evidence>
<dbReference type="Gene3D" id="1.10.10.10">
    <property type="entry name" value="Winged helix-like DNA-binding domain superfamily/Winged helix DNA-binding domain"/>
    <property type="match status" value="1"/>
</dbReference>
<dbReference type="Proteomes" id="UP000327039">
    <property type="component" value="Unassembled WGS sequence"/>
</dbReference>
<feature type="domain" description="RecX second three-helical" evidence="7">
    <location>
        <begin position="138"/>
        <end position="179"/>
    </location>
</feature>
<keyword evidence="9" id="KW-1185">Reference proteome</keyword>
<evidence type="ECO:0000256" key="2">
    <source>
        <dbReference type="ARBA" id="ARBA00009695"/>
    </source>
</evidence>
<dbReference type="GO" id="GO:0005737">
    <property type="term" value="C:cytoplasm"/>
    <property type="evidence" value="ECO:0007669"/>
    <property type="project" value="UniProtKB-SubCell"/>
</dbReference>